<dbReference type="AlphaFoldDB" id="A0A8H7XZM4"/>
<feature type="compositionally biased region" description="Polar residues" evidence="1">
    <location>
        <begin position="351"/>
        <end position="366"/>
    </location>
</feature>
<feature type="compositionally biased region" description="Low complexity" evidence="1">
    <location>
        <begin position="138"/>
        <end position="149"/>
    </location>
</feature>
<name>A0A8H7XZM4_PSICU</name>
<feature type="region of interest" description="Disordered" evidence="1">
    <location>
        <begin position="1"/>
        <end position="26"/>
    </location>
</feature>
<protein>
    <submittedName>
        <fullName evidence="2">Uncharacterized protein</fullName>
    </submittedName>
</protein>
<accession>A0A8H7XZM4</accession>
<feature type="compositionally biased region" description="Polar residues" evidence="1">
    <location>
        <begin position="1"/>
        <end position="14"/>
    </location>
</feature>
<comment type="caution">
    <text evidence="2">The sequence shown here is derived from an EMBL/GenBank/DDBJ whole genome shotgun (WGS) entry which is preliminary data.</text>
</comment>
<organism evidence="2">
    <name type="scientific">Psilocybe cubensis</name>
    <name type="common">Psychedelic mushroom</name>
    <name type="synonym">Stropharia cubensis</name>
    <dbReference type="NCBI Taxonomy" id="181762"/>
    <lineage>
        <taxon>Eukaryota</taxon>
        <taxon>Fungi</taxon>
        <taxon>Dikarya</taxon>
        <taxon>Basidiomycota</taxon>
        <taxon>Agaricomycotina</taxon>
        <taxon>Agaricomycetes</taxon>
        <taxon>Agaricomycetidae</taxon>
        <taxon>Agaricales</taxon>
        <taxon>Agaricineae</taxon>
        <taxon>Strophariaceae</taxon>
        <taxon>Psilocybe</taxon>
    </lineage>
</organism>
<reference evidence="2" key="1">
    <citation type="submission" date="2021-02" db="EMBL/GenBank/DDBJ databases">
        <title>Psilocybe cubensis genome.</title>
        <authorList>
            <person name="Mckernan K.J."/>
            <person name="Crawford S."/>
            <person name="Trippe A."/>
            <person name="Kane L.T."/>
            <person name="Mclaughlin S."/>
        </authorList>
    </citation>
    <scope>NUCLEOTIDE SEQUENCE [LARGE SCALE GENOMIC DNA]</scope>
    <source>
        <strain evidence="2">MGC-MH-2018</strain>
    </source>
</reference>
<gene>
    <name evidence="2" type="ORF">JR316_007139</name>
</gene>
<feature type="region of interest" description="Disordered" evidence="1">
    <location>
        <begin position="117"/>
        <end position="156"/>
    </location>
</feature>
<dbReference type="EMBL" id="JAFIQS010000006">
    <property type="protein sequence ID" value="KAG5168538.1"/>
    <property type="molecule type" value="Genomic_DNA"/>
</dbReference>
<proteinExistence type="predicted"/>
<feature type="compositionally biased region" description="Polar residues" evidence="1">
    <location>
        <begin position="310"/>
        <end position="322"/>
    </location>
</feature>
<sequence length="397" mass="44396">MDHSSATSSPSTPVYPTRHLPPLDFEDTADLEDSRDYLVIPLYSKWPFGPDTFHHYLPCIPTDLPDILSLEGYTHTRVDVTLPHTAHPPIVQHEFNQSQYDHRAGSGALETELFTSGPNVAHDRENDECSSTMSFNPSRTLSTTSSSSTRIDHSRLSDTSIPTNGLGYTADLEDSLDYLVIPPYSELPFGPDTVHYYLPRRVTNWPDSLSLEVYPDIWACHPEYYWPYSGVGDVAVSQNQPQSHITIHERNFNNTPSGSRLGDFEQQPSVTTQERQNMIFHTIEHGHPGEDTECSGNRPVERNEEYIRPTTAQSTRGSSETRPCTRVEQGLGDGRGSSRGVESIPMHSQGDDSAQIQRHSDGSSNVAPDPQPKGRFDAFGRWVTKGGRFDLNERKGK</sequence>
<evidence type="ECO:0000256" key="1">
    <source>
        <dbReference type="SAM" id="MobiDB-lite"/>
    </source>
</evidence>
<evidence type="ECO:0000313" key="2">
    <source>
        <dbReference type="EMBL" id="KAG5168538.1"/>
    </source>
</evidence>
<feature type="region of interest" description="Disordered" evidence="1">
    <location>
        <begin position="283"/>
        <end position="381"/>
    </location>
</feature>